<evidence type="ECO:0000313" key="2">
    <source>
        <dbReference type="Proteomes" id="UP001162060"/>
    </source>
</evidence>
<protein>
    <submittedName>
        <fullName evidence="1">Uncharacterized protein</fullName>
    </submittedName>
</protein>
<dbReference type="Proteomes" id="UP001162060">
    <property type="component" value="Unassembled WGS sequence"/>
</dbReference>
<accession>A0AAV1UQM4</accession>
<comment type="caution">
    <text evidence="1">The sequence shown here is derived from an EMBL/GenBank/DDBJ whole genome shotgun (WGS) entry which is preliminary data.</text>
</comment>
<gene>
    <name evidence="1" type="ORF">PM001_LOCUS20519</name>
</gene>
<evidence type="ECO:0000313" key="1">
    <source>
        <dbReference type="EMBL" id="CAK7935369.1"/>
    </source>
</evidence>
<organism evidence="1 2">
    <name type="scientific">Peronospora matthiolae</name>
    <dbReference type="NCBI Taxonomy" id="2874970"/>
    <lineage>
        <taxon>Eukaryota</taxon>
        <taxon>Sar</taxon>
        <taxon>Stramenopiles</taxon>
        <taxon>Oomycota</taxon>
        <taxon>Peronosporomycetes</taxon>
        <taxon>Peronosporales</taxon>
        <taxon>Peronosporaceae</taxon>
        <taxon>Peronospora</taxon>
    </lineage>
</organism>
<name>A0AAV1UQM4_9STRA</name>
<dbReference type="AlphaFoldDB" id="A0AAV1UQM4"/>
<dbReference type="EMBL" id="CAKLBY020000221">
    <property type="protein sequence ID" value="CAK7935369.1"/>
    <property type="molecule type" value="Genomic_DNA"/>
</dbReference>
<sequence>MVDTIELRVSENFPRIPKLCEKVATTFFACFYEHGKQPEGKSDTEVGNVALERCKDALLAYNSCVDVEVAKNPKEFFRVPEAYRMRE</sequence>
<proteinExistence type="predicted"/>
<reference evidence="1" key="1">
    <citation type="submission" date="2024-01" db="EMBL/GenBank/DDBJ databases">
        <authorList>
            <person name="Webb A."/>
        </authorList>
    </citation>
    <scope>NUCLEOTIDE SEQUENCE</scope>
    <source>
        <strain evidence="1">Pm1</strain>
    </source>
</reference>